<name>A0ABS6SD40_9SPHN</name>
<gene>
    <name evidence="1" type="ORF">KCG44_06025</name>
</gene>
<evidence type="ECO:0000313" key="1">
    <source>
        <dbReference type="EMBL" id="MBV7256342.1"/>
    </source>
</evidence>
<dbReference type="EMBL" id="JAGSPA010000002">
    <property type="protein sequence ID" value="MBV7256342.1"/>
    <property type="molecule type" value="Genomic_DNA"/>
</dbReference>
<proteinExistence type="predicted"/>
<evidence type="ECO:0000313" key="2">
    <source>
        <dbReference type="Proteomes" id="UP000722336"/>
    </source>
</evidence>
<dbReference type="RefSeq" id="WP_218444948.1">
    <property type="nucleotide sequence ID" value="NZ_JAGSPA010000002.1"/>
</dbReference>
<accession>A0ABS6SD40</accession>
<keyword evidence="2" id="KW-1185">Reference proteome</keyword>
<sequence>MKIIHYLFGKGYNMSIMVEIDRCIRSGSHSATRLGREAVGDPRLVFDMRRGRQLRPETEEKIMNYLAGLHHCLPETANCTSAREAAICAT</sequence>
<organism evidence="1 2">
    <name type="scientific">Pacificimonas pallii</name>
    <dbReference type="NCBI Taxonomy" id="2827236"/>
    <lineage>
        <taxon>Bacteria</taxon>
        <taxon>Pseudomonadati</taxon>
        <taxon>Pseudomonadota</taxon>
        <taxon>Alphaproteobacteria</taxon>
        <taxon>Sphingomonadales</taxon>
        <taxon>Sphingosinicellaceae</taxon>
        <taxon>Pacificimonas</taxon>
    </lineage>
</organism>
<reference evidence="1 2" key="1">
    <citation type="submission" date="2021-04" db="EMBL/GenBank/DDBJ databases">
        <authorList>
            <person name="Pira H."/>
            <person name="Risdian C."/>
            <person name="Wink J."/>
        </authorList>
    </citation>
    <scope>NUCLEOTIDE SEQUENCE [LARGE SCALE GENOMIC DNA]</scope>
    <source>
        <strain evidence="1 2">WHA3</strain>
    </source>
</reference>
<comment type="caution">
    <text evidence="1">The sequence shown here is derived from an EMBL/GenBank/DDBJ whole genome shotgun (WGS) entry which is preliminary data.</text>
</comment>
<protein>
    <submittedName>
        <fullName evidence="1">Uncharacterized protein</fullName>
    </submittedName>
</protein>
<dbReference type="Proteomes" id="UP000722336">
    <property type="component" value="Unassembled WGS sequence"/>
</dbReference>